<dbReference type="Proteomes" id="UP001254608">
    <property type="component" value="Unassembled WGS sequence"/>
</dbReference>
<dbReference type="EMBL" id="JAVRIC010000027">
    <property type="protein sequence ID" value="MDT0498812.1"/>
    <property type="molecule type" value="Genomic_DNA"/>
</dbReference>
<protein>
    <submittedName>
        <fullName evidence="1">Translesion DNA synthesis-associated protein ImuA</fullName>
    </submittedName>
</protein>
<name>A0ABU2WLS8_9GAMM</name>
<dbReference type="NCBIfam" id="NF033429">
    <property type="entry name" value="ImuA_translesion"/>
    <property type="match status" value="1"/>
</dbReference>
<reference evidence="1 2" key="1">
    <citation type="submission" date="2023-09" db="EMBL/GenBank/DDBJ databases">
        <authorList>
            <person name="Rey-Velasco X."/>
        </authorList>
    </citation>
    <scope>NUCLEOTIDE SEQUENCE [LARGE SCALE GENOMIC DNA]</scope>
    <source>
        <strain evidence="1 2">W345</strain>
    </source>
</reference>
<dbReference type="InterPro" id="IPR017166">
    <property type="entry name" value="UCP037290"/>
</dbReference>
<proteinExistence type="predicted"/>
<dbReference type="InterPro" id="IPR027417">
    <property type="entry name" value="P-loop_NTPase"/>
</dbReference>
<comment type="caution">
    <text evidence="1">The sequence shown here is derived from an EMBL/GenBank/DDBJ whole genome shotgun (WGS) entry which is preliminary data.</text>
</comment>
<dbReference type="PIRSF" id="PIRSF037290">
    <property type="entry name" value="UCP037290"/>
    <property type="match status" value="1"/>
</dbReference>
<accession>A0ABU2WLS8</accession>
<organism evidence="1 2">
    <name type="scientific">Banduia mediterranea</name>
    <dbReference type="NCBI Taxonomy" id="3075609"/>
    <lineage>
        <taxon>Bacteria</taxon>
        <taxon>Pseudomonadati</taxon>
        <taxon>Pseudomonadota</taxon>
        <taxon>Gammaproteobacteria</taxon>
        <taxon>Nevskiales</taxon>
        <taxon>Algiphilaceae</taxon>
        <taxon>Banduia</taxon>
    </lineage>
</organism>
<sequence length="204" mass="21705">MSREQALAALLDDPKLWCGGEHAGLRTETTGHPDFDRLLPGGGWPVGALSELLLPHPGVGELQLVLPWLARLTQAGGRAALVGPPHLPYAPALADAGVVLSRLLVVNPESEGARHWAAEQLLRAACFGTVLAWPGRLDGQDLRRLQLAAETGHAIGILFRDLGQESQASPAALRIRLESVAGGLSARILKCRGRVPSQPFRWAA</sequence>
<evidence type="ECO:0000313" key="1">
    <source>
        <dbReference type="EMBL" id="MDT0498812.1"/>
    </source>
</evidence>
<keyword evidence="2" id="KW-1185">Reference proteome</keyword>
<dbReference type="SUPFAM" id="SSF52540">
    <property type="entry name" value="P-loop containing nucleoside triphosphate hydrolases"/>
    <property type="match status" value="1"/>
</dbReference>
<evidence type="ECO:0000313" key="2">
    <source>
        <dbReference type="Proteomes" id="UP001254608"/>
    </source>
</evidence>
<gene>
    <name evidence="1" type="primary">imuA</name>
    <name evidence="1" type="ORF">RM530_15795</name>
</gene>
<dbReference type="RefSeq" id="WP_311366224.1">
    <property type="nucleotide sequence ID" value="NZ_JAVRIC010000027.1"/>
</dbReference>
<dbReference type="InterPro" id="IPR047610">
    <property type="entry name" value="ImuA_translesion"/>
</dbReference>
<dbReference type="Gene3D" id="3.40.50.300">
    <property type="entry name" value="P-loop containing nucleotide triphosphate hydrolases"/>
    <property type="match status" value="1"/>
</dbReference>